<dbReference type="AlphaFoldDB" id="A0A0G9H7E4"/>
<dbReference type="EMBL" id="JPLA01000004">
    <property type="protein sequence ID" value="KLD65710.1"/>
    <property type="molecule type" value="Genomic_DNA"/>
</dbReference>
<dbReference type="RefSeq" id="WP_046970195.1">
    <property type="nucleotide sequence ID" value="NZ_JPLA01000004.1"/>
</dbReference>
<reference evidence="1 2" key="1">
    <citation type="journal article" date="2015" name="Antonie Van Leeuwenhoek">
        <title>A phylogenomic and molecular marker based taxonomic framework for the order Xanthomonadales: proposal to transfer the families Algiphilaceae and Solimonadaceae to the order Nevskiales ord. nov. and to create a new family within the order Xanthomonadales, the family Rhodanobacteraceae fam. nov., containing the genus Rhodanobacter and its closest relatives.</title>
        <authorList>
            <person name="Naushad S."/>
            <person name="Adeolu M."/>
            <person name="Wong S."/>
            <person name="Sohail M."/>
            <person name="Schellhorn H.E."/>
            <person name="Gupta R.S."/>
        </authorList>
    </citation>
    <scope>NUCLEOTIDE SEQUENCE [LARGE SCALE GENOMIC DNA]</scope>
    <source>
        <strain evidence="1 2">DSM 16301</strain>
    </source>
</reference>
<sequence>MSTTIAELSLSPAYRLAQRSLACWLEPGKAEARRAAFVARAALSGLDLTERSRIARWLAWLEVAAQSRGGLSPQARVQRLDASLHQAMQDALTRLPGQTVAARTGKHRRSA</sequence>
<dbReference type="Proteomes" id="UP000035481">
    <property type="component" value="Unassembled WGS sequence"/>
</dbReference>
<accession>A0A0G9H7E4</accession>
<evidence type="ECO:0000313" key="2">
    <source>
        <dbReference type="Proteomes" id="UP000035481"/>
    </source>
</evidence>
<proteinExistence type="predicted"/>
<name>A0A0G9H7E4_9GAMM</name>
<dbReference type="STRING" id="1440762.Y882_02010"/>
<dbReference type="OrthoDB" id="5955864at2"/>
<protein>
    <submittedName>
        <fullName evidence="1">Uncharacterized protein</fullName>
    </submittedName>
</protein>
<comment type="caution">
    <text evidence="1">The sequence shown here is derived from an EMBL/GenBank/DDBJ whole genome shotgun (WGS) entry which is preliminary data.</text>
</comment>
<gene>
    <name evidence="1" type="ORF">Y882_02010</name>
</gene>
<evidence type="ECO:0000313" key="1">
    <source>
        <dbReference type="EMBL" id="KLD65710.1"/>
    </source>
</evidence>
<dbReference type="PATRIC" id="fig|1440762.4.peg.2416"/>
<organism evidence="1 2">
    <name type="scientific">Dyella japonica DSM 16301</name>
    <dbReference type="NCBI Taxonomy" id="1440762"/>
    <lineage>
        <taxon>Bacteria</taxon>
        <taxon>Pseudomonadati</taxon>
        <taxon>Pseudomonadota</taxon>
        <taxon>Gammaproteobacteria</taxon>
        <taxon>Lysobacterales</taxon>
        <taxon>Rhodanobacteraceae</taxon>
        <taxon>Dyella</taxon>
    </lineage>
</organism>